<keyword evidence="2 4" id="KW-0378">Hydrolase</keyword>
<dbReference type="PROSITE" id="PS51257">
    <property type="entry name" value="PROKAR_LIPOPROTEIN"/>
    <property type="match status" value="1"/>
</dbReference>
<keyword evidence="4" id="KW-0732">Signal</keyword>
<feature type="signal peptide" evidence="4">
    <location>
        <begin position="1"/>
        <end position="26"/>
    </location>
</feature>
<dbReference type="PROSITE" id="PS00941">
    <property type="entry name" value="CARBOXYLESTERASE_B_2"/>
    <property type="match status" value="1"/>
</dbReference>
<feature type="chain" id="PRO_5041767301" description="Carboxylic ester hydrolase" evidence="4">
    <location>
        <begin position="27"/>
        <end position="560"/>
    </location>
</feature>
<comment type="caution">
    <text evidence="6">The sequence shown here is derived from an EMBL/GenBank/DDBJ whole genome shotgun (WGS) entry which is preliminary data.</text>
</comment>
<proteinExistence type="inferred from homology"/>
<accession>A0AAD8G357</accession>
<dbReference type="PANTHER" id="PTHR11559">
    <property type="entry name" value="CARBOXYLESTERASE"/>
    <property type="match status" value="1"/>
</dbReference>
<evidence type="ECO:0000313" key="6">
    <source>
        <dbReference type="EMBL" id="KAK1163396.1"/>
    </source>
</evidence>
<evidence type="ECO:0000256" key="2">
    <source>
        <dbReference type="ARBA" id="ARBA00022801"/>
    </source>
</evidence>
<dbReference type="Pfam" id="PF00135">
    <property type="entry name" value="COesterase"/>
    <property type="match status" value="1"/>
</dbReference>
<sequence length="560" mass="61388">MHSAKTIKRCLIYAVLWTACAVSAVADPVVSTAYGSLKGKLSSVKGTDRVGHEYLGIPFAKPPLGPLRFSAPQPPEPWGGIRDATNQPAMCIQDMQYTAQLLEDVMLDFSMPAISEDCLYLNIYTPGEAAAKEARLPVMVWIHGGGLMIGAASQYDGSALAAYENVVVVVIQYRLGILGFLSTSDEHAHGNWGFLDQVAVLQWVQENIKSFGGDPNSVTIFGESAGGCSVAVHVLSPLSSGLFHKAISESGVATLQGIITSNPQPITKMVANATGCVYTDSATLVKCLREKNDEVFVNASKLHIIVSGTVDGVFLPSTLEEILKEKRFHKVPYLLGINNHEFGWLLPKIMGPPGWEEGMDKEKAIAVLNMLVPVEILGPGVNERIAAEYFKDTEDPLKLRDLFTEMLGDVFMVLPTIIAANYHKEAGVPVYLYEFQHRPSVYKDKRPSFVKADHGDELGFVFGSCFWNGHIQVAGTVTEEEMKLCRVMMAYWANFARNGTPNGDGLVHWPVYDKNEEYMALGLEQKTGTKLKGDIMKFLTNLLPEKNKKPSEESGEHSEL</sequence>
<name>A0AAD8G357_ACIOX</name>
<dbReference type="InterPro" id="IPR029058">
    <property type="entry name" value="AB_hydrolase_fold"/>
</dbReference>
<evidence type="ECO:0000256" key="1">
    <source>
        <dbReference type="ARBA" id="ARBA00005964"/>
    </source>
</evidence>
<evidence type="ECO:0000256" key="4">
    <source>
        <dbReference type="RuleBase" id="RU361235"/>
    </source>
</evidence>
<dbReference type="InterPro" id="IPR019819">
    <property type="entry name" value="Carboxylesterase_B_CS"/>
</dbReference>
<keyword evidence="3" id="KW-1015">Disulfide bond</keyword>
<dbReference type="Proteomes" id="UP001230051">
    <property type="component" value="Unassembled WGS sequence"/>
</dbReference>
<comment type="similarity">
    <text evidence="1 4">Belongs to the type-B carboxylesterase/lipase family.</text>
</comment>
<dbReference type="FunFam" id="3.40.50.1820:FF:000011">
    <property type="entry name" value="Carboxylic ester hydrolase"/>
    <property type="match status" value="1"/>
</dbReference>
<keyword evidence="7" id="KW-1185">Reference proteome</keyword>
<dbReference type="SUPFAM" id="SSF53474">
    <property type="entry name" value="alpha/beta-Hydrolases"/>
    <property type="match status" value="1"/>
</dbReference>
<dbReference type="AlphaFoldDB" id="A0AAD8G357"/>
<dbReference type="Gene3D" id="3.40.50.1820">
    <property type="entry name" value="alpha/beta hydrolase"/>
    <property type="match status" value="1"/>
</dbReference>
<evidence type="ECO:0000256" key="3">
    <source>
        <dbReference type="ARBA" id="ARBA00023157"/>
    </source>
</evidence>
<dbReference type="CDD" id="cd00312">
    <property type="entry name" value="Esterase_lipase"/>
    <property type="match status" value="1"/>
</dbReference>
<dbReference type="PROSITE" id="PS00122">
    <property type="entry name" value="CARBOXYLESTERASE_B_1"/>
    <property type="match status" value="1"/>
</dbReference>
<protein>
    <recommendedName>
        <fullName evidence="4">Carboxylic ester hydrolase</fullName>
        <ecNumber evidence="4">3.1.1.-</ecNumber>
    </recommendedName>
</protein>
<reference evidence="6" key="1">
    <citation type="submission" date="2022-02" db="EMBL/GenBank/DDBJ databases">
        <title>Atlantic sturgeon de novo genome assembly.</title>
        <authorList>
            <person name="Stock M."/>
            <person name="Klopp C."/>
            <person name="Guiguen Y."/>
            <person name="Cabau C."/>
            <person name="Parinello H."/>
            <person name="Santidrian Yebra-Pimentel E."/>
            <person name="Kuhl H."/>
            <person name="Dirks R.P."/>
            <person name="Guessner J."/>
            <person name="Wuertz S."/>
            <person name="Du K."/>
            <person name="Schartl M."/>
        </authorList>
    </citation>
    <scope>NUCLEOTIDE SEQUENCE</scope>
    <source>
        <strain evidence="6">STURGEONOMICS-FGT-2020</strain>
        <tissue evidence="6">Whole blood</tissue>
    </source>
</reference>
<gene>
    <name evidence="6" type="primary">Ces2e</name>
    <name evidence="6" type="ORF">AOXY_G16875</name>
</gene>
<evidence type="ECO:0000313" key="7">
    <source>
        <dbReference type="Proteomes" id="UP001230051"/>
    </source>
</evidence>
<dbReference type="EMBL" id="JAGXEW010000015">
    <property type="protein sequence ID" value="KAK1163396.1"/>
    <property type="molecule type" value="Genomic_DNA"/>
</dbReference>
<dbReference type="InterPro" id="IPR002018">
    <property type="entry name" value="CarbesteraseB"/>
</dbReference>
<dbReference type="InterPro" id="IPR019826">
    <property type="entry name" value="Carboxylesterase_B_AS"/>
</dbReference>
<dbReference type="InterPro" id="IPR050309">
    <property type="entry name" value="Type-B_Carboxylest/Lipase"/>
</dbReference>
<organism evidence="6 7">
    <name type="scientific">Acipenser oxyrinchus oxyrinchus</name>
    <dbReference type="NCBI Taxonomy" id="40147"/>
    <lineage>
        <taxon>Eukaryota</taxon>
        <taxon>Metazoa</taxon>
        <taxon>Chordata</taxon>
        <taxon>Craniata</taxon>
        <taxon>Vertebrata</taxon>
        <taxon>Euteleostomi</taxon>
        <taxon>Actinopterygii</taxon>
        <taxon>Chondrostei</taxon>
        <taxon>Acipenseriformes</taxon>
        <taxon>Acipenseridae</taxon>
        <taxon>Acipenser</taxon>
    </lineage>
</organism>
<evidence type="ECO:0000259" key="5">
    <source>
        <dbReference type="Pfam" id="PF00135"/>
    </source>
</evidence>
<dbReference type="GO" id="GO:0016787">
    <property type="term" value="F:hydrolase activity"/>
    <property type="evidence" value="ECO:0007669"/>
    <property type="project" value="UniProtKB-KW"/>
</dbReference>
<feature type="domain" description="Carboxylesterase type B" evidence="5">
    <location>
        <begin position="27"/>
        <end position="533"/>
    </location>
</feature>
<dbReference type="EC" id="3.1.1.-" evidence="4"/>